<feature type="compositionally biased region" description="Basic and acidic residues" evidence="1">
    <location>
        <begin position="164"/>
        <end position="182"/>
    </location>
</feature>
<evidence type="ECO:0000313" key="2">
    <source>
        <dbReference type="EMBL" id="CAG8507342.1"/>
    </source>
</evidence>
<evidence type="ECO:0000256" key="1">
    <source>
        <dbReference type="SAM" id="MobiDB-lite"/>
    </source>
</evidence>
<comment type="caution">
    <text evidence="2">The sequence shown here is derived from an EMBL/GenBank/DDBJ whole genome shotgun (WGS) entry which is preliminary data.</text>
</comment>
<name>A0A9N8ZU17_9GLOM</name>
<protein>
    <submittedName>
        <fullName evidence="2">7588_t:CDS:1</fullName>
    </submittedName>
</protein>
<organism evidence="2 3">
    <name type="scientific">Ambispora gerdemannii</name>
    <dbReference type="NCBI Taxonomy" id="144530"/>
    <lineage>
        <taxon>Eukaryota</taxon>
        <taxon>Fungi</taxon>
        <taxon>Fungi incertae sedis</taxon>
        <taxon>Mucoromycota</taxon>
        <taxon>Glomeromycotina</taxon>
        <taxon>Glomeromycetes</taxon>
        <taxon>Archaeosporales</taxon>
        <taxon>Ambisporaceae</taxon>
        <taxon>Ambispora</taxon>
    </lineage>
</organism>
<sequence length="182" mass="20010">MGAIASIKQRRALAAVPGGTATNDLKDREDKINAIFGSPAGTLTDYNNLNAQLNIVRVELNINPAITDNFATPLTAADLAELKTTRGGLTTIKTELRITDLTTVKVDYLDNGSKTLPQLKSQADEYKKIVDKLGHSPTDSELDKLTQVSDLENKLSQAQQEAQAKQEKLEQQQEQYKTEKQQ</sequence>
<dbReference type="AlphaFoldDB" id="A0A9N8ZU17"/>
<feature type="region of interest" description="Disordered" evidence="1">
    <location>
        <begin position="155"/>
        <end position="182"/>
    </location>
</feature>
<dbReference type="Proteomes" id="UP000789831">
    <property type="component" value="Unassembled WGS sequence"/>
</dbReference>
<keyword evidence="3" id="KW-1185">Reference proteome</keyword>
<accession>A0A9N8ZU17</accession>
<dbReference type="EMBL" id="CAJVPL010000534">
    <property type="protein sequence ID" value="CAG8507342.1"/>
    <property type="molecule type" value="Genomic_DNA"/>
</dbReference>
<reference evidence="2" key="1">
    <citation type="submission" date="2021-06" db="EMBL/GenBank/DDBJ databases">
        <authorList>
            <person name="Kallberg Y."/>
            <person name="Tangrot J."/>
            <person name="Rosling A."/>
        </authorList>
    </citation>
    <scope>NUCLEOTIDE SEQUENCE</scope>
    <source>
        <strain evidence="2">MT106</strain>
    </source>
</reference>
<gene>
    <name evidence="2" type="ORF">AGERDE_LOCUS4560</name>
</gene>
<proteinExistence type="predicted"/>
<evidence type="ECO:0000313" key="3">
    <source>
        <dbReference type="Proteomes" id="UP000789831"/>
    </source>
</evidence>